<organism evidence="1 2">
    <name type="scientific">Actinomyces urogenitalis DSM 15434</name>
    <dbReference type="NCBI Taxonomy" id="525246"/>
    <lineage>
        <taxon>Bacteria</taxon>
        <taxon>Bacillati</taxon>
        <taxon>Actinomycetota</taxon>
        <taxon>Actinomycetes</taxon>
        <taxon>Actinomycetales</taxon>
        <taxon>Actinomycetaceae</taxon>
        <taxon>Actinomyces</taxon>
    </lineage>
</organism>
<protein>
    <submittedName>
        <fullName evidence="1">Uncharacterized protein</fullName>
    </submittedName>
</protein>
<evidence type="ECO:0000313" key="2">
    <source>
        <dbReference type="Proteomes" id="UP000004778"/>
    </source>
</evidence>
<dbReference type="EMBL" id="ACFH01000109">
    <property type="protein sequence ID" value="EEH65516.1"/>
    <property type="molecule type" value="Genomic_DNA"/>
</dbReference>
<dbReference type="Proteomes" id="UP000004778">
    <property type="component" value="Unassembled WGS sequence"/>
</dbReference>
<name>C0W6J2_9ACTO</name>
<comment type="caution">
    <text evidence="1">The sequence shown here is derived from an EMBL/GenBank/DDBJ whole genome shotgun (WGS) entry which is preliminary data.</text>
</comment>
<dbReference type="AlphaFoldDB" id="C0W6J2"/>
<reference evidence="1 2" key="1">
    <citation type="submission" date="2009-01" db="EMBL/GenBank/DDBJ databases">
        <authorList>
            <person name="Qin X."/>
            <person name="Bachman B."/>
            <person name="Battles P."/>
            <person name="Bell A."/>
            <person name="Bess C."/>
            <person name="Bickham C."/>
            <person name="Chaboub L."/>
            <person name="Chen D."/>
            <person name="Coyle M."/>
            <person name="Deiros D.R."/>
            <person name="Dinh H."/>
            <person name="Forbes L."/>
            <person name="Fowler G."/>
            <person name="Francisco L."/>
            <person name="Fu Q."/>
            <person name="Gubbala S."/>
            <person name="Hale W."/>
            <person name="Han Y."/>
            <person name="Hemphill L."/>
            <person name="Highlander S.K."/>
            <person name="Hirani K."/>
            <person name="Hogues M."/>
            <person name="Jackson L."/>
            <person name="Jakkamsetti A."/>
            <person name="Javaid M."/>
            <person name="Jiang H."/>
            <person name="Korchina V."/>
            <person name="Kovar C."/>
            <person name="Lara F."/>
            <person name="Lee S."/>
            <person name="Mata R."/>
            <person name="Mathew T."/>
            <person name="Moen C."/>
            <person name="Morales K."/>
            <person name="Munidasa M."/>
            <person name="Nazareth L."/>
            <person name="Ngo R."/>
            <person name="Nguyen L."/>
            <person name="Okwuonu G."/>
            <person name="Ongeri F."/>
            <person name="Patil S."/>
            <person name="Petrosino J."/>
            <person name="Pham C."/>
            <person name="Pham P."/>
            <person name="Pu L.-L."/>
            <person name="Puazo M."/>
            <person name="Raj R."/>
            <person name="Reid J."/>
            <person name="Rouhana J."/>
            <person name="Saada N."/>
            <person name="Shang Y."/>
            <person name="Simmons D."/>
            <person name="Thornton R."/>
            <person name="Warren J."/>
            <person name="Weissenberger G."/>
            <person name="Zhang J."/>
            <person name="Zhang L."/>
            <person name="Zhou C."/>
            <person name="Zhu D."/>
            <person name="Muzny D."/>
            <person name="Worley K."/>
            <person name="Gibbs R."/>
        </authorList>
    </citation>
    <scope>NUCLEOTIDE SEQUENCE [LARGE SCALE GENOMIC DNA]</scope>
    <source>
        <strain evidence="1 2">DSM 15434</strain>
    </source>
</reference>
<proteinExistence type="predicted"/>
<sequence length="115" mass="12981">MGHLDAPPLLLQAGGELVSHAQRTVEEVETPLTIETEHALAATSCARYRLLPRREGLEVGSRRQTMPVRHTRILPITLARHTLSFLIEYNRLHEHSTFLFPVLAAPFHLCPENQS</sequence>
<evidence type="ECO:0000313" key="1">
    <source>
        <dbReference type="EMBL" id="EEH65516.1"/>
    </source>
</evidence>
<accession>C0W6J2</accession>
<dbReference type="HOGENOM" id="CLU_2103786_0_0_11"/>
<keyword evidence="2" id="KW-1185">Reference proteome</keyword>
<gene>
    <name evidence="1" type="ORF">HMPREF0058_1486</name>
</gene>